<evidence type="ECO:0000313" key="2">
    <source>
        <dbReference type="Proteomes" id="UP000199053"/>
    </source>
</evidence>
<dbReference type="AlphaFoldDB" id="A0A1G9J2G4"/>
<dbReference type="InterPro" id="IPR038136">
    <property type="entry name" value="CofD-like_dom_sf"/>
</dbReference>
<proteinExistence type="predicted"/>
<dbReference type="Pfam" id="PF01933">
    <property type="entry name" value="CofD"/>
    <property type="match status" value="1"/>
</dbReference>
<dbReference type="Proteomes" id="UP000199053">
    <property type="component" value="Unassembled WGS sequence"/>
</dbReference>
<dbReference type="SUPFAM" id="SSF142338">
    <property type="entry name" value="CofD-like"/>
    <property type="match status" value="1"/>
</dbReference>
<keyword evidence="2" id="KW-1185">Reference proteome</keyword>
<dbReference type="GO" id="GO:0043743">
    <property type="term" value="F:LPPG:FO 2-phospho-L-lactate transferase activity"/>
    <property type="evidence" value="ECO:0007669"/>
    <property type="project" value="InterPro"/>
</dbReference>
<gene>
    <name evidence="1" type="ORF">SAMN05660337_2611</name>
</gene>
<dbReference type="InterPro" id="IPR002882">
    <property type="entry name" value="CofD"/>
</dbReference>
<dbReference type="EMBL" id="FNGA01000004">
    <property type="protein sequence ID" value="SDL31502.1"/>
    <property type="molecule type" value="Genomic_DNA"/>
</dbReference>
<organism evidence="1 2">
    <name type="scientific">Maridesulfovibrio ferrireducens</name>
    <dbReference type="NCBI Taxonomy" id="246191"/>
    <lineage>
        <taxon>Bacteria</taxon>
        <taxon>Pseudomonadati</taxon>
        <taxon>Thermodesulfobacteriota</taxon>
        <taxon>Desulfovibrionia</taxon>
        <taxon>Desulfovibrionales</taxon>
        <taxon>Desulfovibrionaceae</taxon>
        <taxon>Maridesulfovibrio</taxon>
    </lineage>
</organism>
<dbReference type="Gene3D" id="3.40.50.10680">
    <property type="entry name" value="CofD-like domains"/>
    <property type="match status" value="1"/>
</dbReference>
<sequence>MGKDHPGIVFFSGGTALAGLSGRLAEVNPECSYIITTFDSGGSSAQLRKVFDMPAVGDIRNRLISLADTRSPEKAEIVKLLATRFPKYGDKAALTGELQHLANGTHPLMENLSDVVRKILSDLFALFIKLAGDEFDPANACLGNIILAAGFMVHKRVLAPPIAQFSRLIRARGIVRAASLDSGHLAVRLQNGEIIAGQHLFTGKEVPPVPSPIDGMWACSGVNDPWPHSIHASSLAMMLIKEADLIVYPMGSFYSSILASLTPKGMGQAVSRNPCPKIFIPNLGYDPELLGHDVPLQIEKLLEVLRMDSPAEIKKESVLNTVLIDSVNGYYQDGLNLEALKKVDVKIIDRKLVSDKSDGLIDPDLLAPILMEFARQEEF</sequence>
<dbReference type="RefSeq" id="WP_092161810.1">
    <property type="nucleotide sequence ID" value="NZ_FNGA01000004.1"/>
</dbReference>
<dbReference type="CDD" id="cd07187">
    <property type="entry name" value="YvcK_like"/>
    <property type="match status" value="1"/>
</dbReference>
<reference evidence="2" key="1">
    <citation type="submission" date="2016-10" db="EMBL/GenBank/DDBJ databases">
        <authorList>
            <person name="Varghese N."/>
            <person name="Submissions S."/>
        </authorList>
    </citation>
    <scope>NUCLEOTIDE SEQUENCE [LARGE SCALE GENOMIC DNA]</scope>
    <source>
        <strain evidence="2">DSM 16995</strain>
    </source>
</reference>
<evidence type="ECO:0000313" key="1">
    <source>
        <dbReference type="EMBL" id="SDL31502.1"/>
    </source>
</evidence>
<accession>A0A1G9J2G4</accession>
<dbReference type="STRING" id="246191.SAMN05660337_2611"/>
<dbReference type="PANTHER" id="PTHR31240:SF0">
    <property type="entry name" value="MATERNAL EFFECT EMBRYO ARREST 18"/>
    <property type="match status" value="1"/>
</dbReference>
<dbReference type="InterPro" id="IPR027591">
    <property type="entry name" value="CofD-rel_GAK"/>
</dbReference>
<name>A0A1G9J2G4_9BACT</name>
<dbReference type="PANTHER" id="PTHR31240">
    <property type="entry name" value="MATERNAL EFFECT EMBRYO ARREST 18"/>
    <property type="match status" value="1"/>
</dbReference>
<protein>
    <submittedName>
        <fullName evidence="1">CofD-related protein, GAK system</fullName>
    </submittedName>
</protein>
<dbReference type="NCBIfam" id="TIGR04357">
    <property type="entry name" value="CofD_rel_GAK"/>
    <property type="match status" value="1"/>
</dbReference>
<dbReference type="OrthoDB" id="5413830at2"/>